<dbReference type="RefSeq" id="WP_344423593.1">
    <property type="nucleotide sequence ID" value="NZ_BAAAQK010000023.1"/>
</dbReference>
<proteinExistence type="predicted"/>
<keyword evidence="2" id="KW-0472">Membrane</keyword>
<evidence type="ECO:0000256" key="1">
    <source>
        <dbReference type="SAM" id="MobiDB-lite"/>
    </source>
</evidence>
<name>A0ABN2NGY9_9PSEU</name>
<comment type="caution">
    <text evidence="3">The sequence shown here is derived from an EMBL/GenBank/DDBJ whole genome shotgun (WGS) entry which is preliminary data.</text>
</comment>
<feature type="region of interest" description="Disordered" evidence="1">
    <location>
        <begin position="155"/>
        <end position="174"/>
    </location>
</feature>
<sequence>MAGGVAGDTLEEAGRTARAVGRTLRRKLPEILLGLAIVTTVLVALGFAGAVLDDVSISRNEAVATAEVLEGSTAARTLIRFPTPNGELRVPERGVYYPRGLTPGTTVEVEYDRTEPDLVRVAGRTAFSGLLPSLGLAAAGWVVFGGASWGVRRRRQASGSSRQASRSSSQTHQP</sequence>
<evidence type="ECO:0000313" key="3">
    <source>
        <dbReference type="EMBL" id="GAA1868589.1"/>
    </source>
</evidence>
<feature type="transmembrane region" description="Helical" evidence="2">
    <location>
        <begin position="130"/>
        <end position="151"/>
    </location>
</feature>
<evidence type="ECO:0000256" key="2">
    <source>
        <dbReference type="SAM" id="Phobius"/>
    </source>
</evidence>
<dbReference type="Proteomes" id="UP001500449">
    <property type="component" value="Unassembled WGS sequence"/>
</dbReference>
<keyword evidence="4" id="KW-1185">Reference proteome</keyword>
<dbReference type="EMBL" id="BAAAQK010000023">
    <property type="protein sequence ID" value="GAA1868589.1"/>
    <property type="molecule type" value="Genomic_DNA"/>
</dbReference>
<accession>A0ABN2NGY9</accession>
<organism evidence="3 4">
    <name type="scientific">Pseudonocardia ailaonensis</name>
    <dbReference type="NCBI Taxonomy" id="367279"/>
    <lineage>
        <taxon>Bacteria</taxon>
        <taxon>Bacillati</taxon>
        <taxon>Actinomycetota</taxon>
        <taxon>Actinomycetes</taxon>
        <taxon>Pseudonocardiales</taxon>
        <taxon>Pseudonocardiaceae</taxon>
        <taxon>Pseudonocardia</taxon>
    </lineage>
</organism>
<keyword evidence="2" id="KW-1133">Transmembrane helix</keyword>
<gene>
    <name evidence="3" type="ORF">GCM10009836_56350</name>
</gene>
<evidence type="ECO:0008006" key="5">
    <source>
        <dbReference type="Google" id="ProtNLM"/>
    </source>
</evidence>
<feature type="transmembrane region" description="Helical" evidence="2">
    <location>
        <begin position="31"/>
        <end position="52"/>
    </location>
</feature>
<evidence type="ECO:0000313" key="4">
    <source>
        <dbReference type="Proteomes" id="UP001500449"/>
    </source>
</evidence>
<reference evidence="3 4" key="1">
    <citation type="journal article" date="2019" name="Int. J. Syst. Evol. Microbiol.">
        <title>The Global Catalogue of Microorganisms (GCM) 10K type strain sequencing project: providing services to taxonomists for standard genome sequencing and annotation.</title>
        <authorList>
            <consortium name="The Broad Institute Genomics Platform"/>
            <consortium name="The Broad Institute Genome Sequencing Center for Infectious Disease"/>
            <person name="Wu L."/>
            <person name="Ma J."/>
        </authorList>
    </citation>
    <scope>NUCLEOTIDE SEQUENCE [LARGE SCALE GENOMIC DNA]</scope>
    <source>
        <strain evidence="3 4">JCM 16009</strain>
    </source>
</reference>
<feature type="compositionally biased region" description="Low complexity" evidence="1">
    <location>
        <begin position="157"/>
        <end position="174"/>
    </location>
</feature>
<protein>
    <recommendedName>
        <fullName evidence="5">DUF3592 domain-containing protein</fullName>
    </recommendedName>
</protein>
<keyword evidence="2" id="KW-0812">Transmembrane</keyword>